<evidence type="ECO:0000259" key="20">
    <source>
        <dbReference type="Pfam" id="PF08245"/>
    </source>
</evidence>
<comment type="pathway">
    <text evidence="2">Cofactor biosynthesis; tetrahydrofolate biosynthesis; 7,8-dihydrofolate from 2-amino-4-hydroxy-6-hydroxymethyl-7,8-dihydropteridine diphosphate and 4-aminobenzoate: step 2/2.</text>
</comment>
<dbReference type="SUPFAM" id="SSF53623">
    <property type="entry name" value="MurD-like peptide ligases, catalytic domain"/>
    <property type="match status" value="1"/>
</dbReference>
<name>A0A0R1LDZ3_9LACO</name>
<keyword evidence="22" id="KW-1185">Reference proteome</keyword>
<keyword evidence="12 18" id="KW-0067">ATP-binding</keyword>
<keyword evidence="10" id="KW-0479">Metal-binding</keyword>
<keyword evidence="13" id="KW-0460">Magnesium</keyword>
<organism evidence="21 22">
    <name type="scientific">Levilactobacillus acidifarinae DSM 19394 = JCM 15949</name>
    <dbReference type="NCBI Taxonomy" id="1423715"/>
    <lineage>
        <taxon>Bacteria</taxon>
        <taxon>Bacillati</taxon>
        <taxon>Bacillota</taxon>
        <taxon>Bacilli</taxon>
        <taxon>Lactobacillales</taxon>
        <taxon>Lactobacillaceae</taxon>
        <taxon>Levilactobacillus</taxon>
    </lineage>
</organism>
<comment type="catalytic activity">
    <reaction evidence="16">
        <text>(6S)-5,6,7,8-tetrahydrofolyl-(gamma-L-Glu)(n) + L-glutamate + ATP = (6S)-5,6,7,8-tetrahydrofolyl-(gamma-L-Glu)(n+1) + ADP + phosphate + H(+)</text>
        <dbReference type="Rhea" id="RHEA:10580"/>
        <dbReference type="Rhea" id="RHEA-COMP:14738"/>
        <dbReference type="Rhea" id="RHEA-COMP:14740"/>
        <dbReference type="ChEBI" id="CHEBI:15378"/>
        <dbReference type="ChEBI" id="CHEBI:29985"/>
        <dbReference type="ChEBI" id="CHEBI:30616"/>
        <dbReference type="ChEBI" id="CHEBI:43474"/>
        <dbReference type="ChEBI" id="CHEBI:141005"/>
        <dbReference type="ChEBI" id="CHEBI:456216"/>
        <dbReference type="EC" id="6.3.2.17"/>
    </reaction>
</comment>
<dbReference type="Pfam" id="PF08245">
    <property type="entry name" value="Mur_ligase_M"/>
    <property type="match status" value="1"/>
</dbReference>
<feature type="domain" description="Mur ligase C-terminal" evidence="19">
    <location>
        <begin position="301"/>
        <end position="423"/>
    </location>
</feature>
<protein>
    <recommendedName>
        <fullName evidence="8">Dihydrofolate synthase/folylpolyglutamate synthase</fullName>
        <ecNumber evidence="6">6.3.2.12</ecNumber>
        <ecNumber evidence="7">6.3.2.17</ecNumber>
    </recommendedName>
    <alternativeName>
        <fullName evidence="15">Tetrahydrofolylpolyglutamate synthase</fullName>
    </alternativeName>
</protein>
<reference evidence="21 22" key="1">
    <citation type="journal article" date="2015" name="Genome Announc.">
        <title>Expanding the biotechnology potential of lactobacilli through comparative genomics of 213 strains and associated genera.</title>
        <authorList>
            <person name="Sun Z."/>
            <person name="Harris H.M."/>
            <person name="McCann A."/>
            <person name="Guo C."/>
            <person name="Argimon S."/>
            <person name="Zhang W."/>
            <person name="Yang X."/>
            <person name="Jeffery I.B."/>
            <person name="Cooney J.C."/>
            <person name="Kagawa T.F."/>
            <person name="Liu W."/>
            <person name="Song Y."/>
            <person name="Salvetti E."/>
            <person name="Wrobel A."/>
            <person name="Rasinkangas P."/>
            <person name="Parkhill J."/>
            <person name="Rea M.C."/>
            <person name="O'Sullivan O."/>
            <person name="Ritari J."/>
            <person name="Douillard F.P."/>
            <person name="Paul Ross R."/>
            <person name="Yang R."/>
            <person name="Briner A.E."/>
            <person name="Felis G.E."/>
            <person name="de Vos W.M."/>
            <person name="Barrangou R."/>
            <person name="Klaenhammer T.R."/>
            <person name="Caufield P.W."/>
            <person name="Cui Y."/>
            <person name="Zhang H."/>
            <person name="O'Toole P.W."/>
        </authorList>
    </citation>
    <scope>NUCLEOTIDE SEQUENCE [LARGE SCALE GENOMIC DNA]</scope>
    <source>
        <strain evidence="21 22">DSM 19394</strain>
    </source>
</reference>
<dbReference type="SUPFAM" id="SSF53244">
    <property type="entry name" value="MurD-like peptide ligases, peptide-binding domain"/>
    <property type="match status" value="1"/>
</dbReference>
<dbReference type="NCBIfam" id="TIGR01499">
    <property type="entry name" value="folC"/>
    <property type="match status" value="1"/>
</dbReference>
<dbReference type="InterPro" id="IPR036565">
    <property type="entry name" value="Mur-like_cat_sf"/>
</dbReference>
<evidence type="ECO:0000256" key="5">
    <source>
        <dbReference type="ARBA" id="ARBA00011245"/>
    </source>
</evidence>
<dbReference type="EC" id="6.3.2.12" evidence="6"/>
<evidence type="ECO:0000259" key="19">
    <source>
        <dbReference type="Pfam" id="PF02875"/>
    </source>
</evidence>
<evidence type="ECO:0000256" key="15">
    <source>
        <dbReference type="ARBA" id="ARBA00030592"/>
    </source>
</evidence>
<evidence type="ECO:0000313" key="21">
    <source>
        <dbReference type="EMBL" id="KRK93765.1"/>
    </source>
</evidence>
<proteinExistence type="inferred from homology"/>
<dbReference type="GO" id="GO:0005737">
    <property type="term" value="C:cytoplasm"/>
    <property type="evidence" value="ECO:0007669"/>
    <property type="project" value="TreeGrafter"/>
</dbReference>
<dbReference type="Gene3D" id="3.40.1190.10">
    <property type="entry name" value="Mur-like, catalytic domain"/>
    <property type="match status" value="1"/>
</dbReference>
<dbReference type="InterPro" id="IPR036615">
    <property type="entry name" value="Mur_ligase_C_dom_sf"/>
</dbReference>
<evidence type="ECO:0000256" key="8">
    <source>
        <dbReference type="ARBA" id="ARBA00019357"/>
    </source>
</evidence>
<keyword evidence="14" id="KW-0289">Folate biosynthesis</keyword>
<dbReference type="InterPro" id="IPR004101">
    <property type="entry name" value="Mur_ligase_C"/>
</dbReference>
<comment type="cofactor">
    <cofactor evidence="1">
        <name>Mg(2+)</name>
        <dbReference type="ChEBI" id="CHEBI:18420"/>
    </cofactor>
</comment>
<evidence type="ECO:0000256" key="2">
    <source>
        <dbReference type="ARBA" id="ARBA00004799"/>
    </source>
</evidence>
<dbReference type="InterPro" id="IPR013221">
    <property type="entry name" value="Mur_ligase_cen"/>
</dbReference>
<dbReference type="InterPro" id="IPR018109">
    <property type="entry name" value="Folylpolyglutamate_synth_CS"/>
</dbReference>
<comment type="caution">
    <text evidence="21">The sequence shown here is derived from an EMBL/GenBank/DDBJ whole genome shotgun (WGS) entry which is preliminary data.</text>
</comment>
<accession>A0A0R1LDZ3</accession>
<evidence type="ECO:0000256" key="7">
    <source>
        <dbReference type="ARBA" id="ARBA00013025"/>
    </source>
</evidence>
<dbReference type="GO" id="GO:0046872">
    <property type="term" value="F:metal ion binding"/>
    <property type="evidence" value="ECO:0007669"/>
    <property type="project" value="UniProtKB-KW"/>
</dbReference>
<evidence type="ECO:0000256" key="17">
    <source>
        <dbReference type="ARBA" id="ARBA00049161"/>
    </source>
</evidence>
<keyword evidence="11 18" id="KW-0547">Nucleotide-binding</keyword>
<evidence type="ECO:0000256" key="1">
    <source>
        <dbReference type="ARBA" id="ARBA00001946"/>
    </source>
</evidence>
<feature type="domain" description="Mur ligase central" evidence="20">
    <location>
        <begin position="46"/>
        <end position="273"/>
    </location>
</feature>
<keyword evidence="9 18" id="KW-0436">Ligase</keyword>
<dbReference type="FunFam" id="3.40.1190.10:FF:000004">
    <property type="entry name" value="Dihydrofolate synthase/folylpolyglutamate synthase"/>
    <property type="match status" value="1"/>
</dbReference>
<dbReference type="GO" id="GO:0046656">
    <property type="term" value="P:folic acid biosynthetic process"/>
    <property type="evidence" value="ECO:0007669"/>
    <property type="project" value="UniProtKB-KW"/>
</dbReference>
<comment type="catalytic activity">
    <reaction evidence="17">
        <text>7,8-dihydropteroate + L-glutamate + ATP = 7,8-dihydrofolate + ADP + phosphate + H(+)</text>
        <dbReference type="Rhea" id="RHEA:23584"/>
        <dbReference type="ChEBI" id="CHEBI:15378"/>
        <dbReference type="ChEBI" id="CHEBI:17839"/>
        <dbReference type="ChEBI" id="CHEBI:29985"/>
        <dbReference type="ChEBI" id="CHEBI:30616"/>
        <dbReference type="ChEBI" id="CHEBI:43474"/>
        <dbReference type="ChEBI" id="CHEBI:57451"/>
        <dbReference type="ChEBI" id="CHEBI:456216"/>
        <dbReference type="EC" id="6.3.2.12"/>
    </reaction>
</comment>
<evidence type="ECO:0000256" key="13">
    <source>
        <dbReference type="ARBA" id="ARBA00022842"/>
    </source>
</evidence>
<evidence type="ECO:0000256" key="16">
    <source>
        <dbReference type="ARBA" id="ARBA00047493"/>
    </source>
</evidence>
<evidence type="ECO:0000256" key="4">
    <source>
        <dbReference type="ARBA" id="ARBA00008276"/>
    </source>
</evidence>
<evidence type="ECO:0000256" key="10">
    <source>
        <dbReference type="ARBA" id="ARBA00022723"/>
    </source>
</evidence>
<sequence>MITTYAEALRFIHGRDQFKKAPTLQRMRHFMELLGNPQEHLKMIHVAGTNGKGSTVAFLRDLLMADGNTVGTFTSPFITRFNERISVDGQPISDDNLVDLVNRVQPIVQQLDAELAEKGPTEFEIDTALMFCYFATHPVDVVVVEVGLGGLYDSTNIITPLVSVITTIGLDHMKILGDTIPKIAAQKAGIIKPNVPVVCGRLSPDALAVMDQTATSNHTQVVALGRDFQVTDQPEDQWGERFAYQYGTLKVPHLQIDLLGPYQIDNAATALTAFTTYQRLQGLTSSVTTIRHGLAHTAWPGRFERLNNQPLIAIDGAHNEPAMVELVQLLRRHFATNDVYIVLAVLADKQYGQMVQTLLTVPNVHLIVTQFSGPGKRSAATPTELEAAAAQSERMTMAPNWPAALKQALNTMSAEDLLLLTGSLYFISEVRHYFKDAPAEN</sequence>
<evidence type="ECO:0000256" key="3">
    <source>
        <dbReference type="ARBA" id="ARBA00005150"/>
    </source>
</evidence>
<evidence type="ECO:0000313" key="22">
    <source>
        <dbReference type="Proteomes" id="UP000051955"/>
    </source>
</evidence>
<evidence type="ECO:0000256" key="14">
    <source>
        <dbReference type="ARBA" id="ARBA00022909"/>
    </source>
</evidence>
<dbReference type="RefSeq" id="WP_057804517.1">
    <property type="nucleotide sequence ID" value="NZ_AZDV01000028.1"/>
</dbReference>
<dbReference type="STRING" id="1423715.FD25_GL001092"/>
<dbReference type="EC" id="6.3.2.17" evidence="7"/>
<comment type="pathway">
    <text evidence="3">Cofactor biosynthesis; tetrahydrofolylpolyglutamate biosynthesis.</text>
</comment>
<dbReference type="GO" id="GO:0008841">
    <property type="term" value="F:dihydrofolate synthase activity"/>
    <property type="evidence" value="ECO:0007669"/>
    <property type="project" value="UniProtKB-EC"/>
</dbReference>
<dbReference type="Proteomes" id="UP000051955">
    <property type="component" value="Unassembled WGS sequence"/>
</dbReference>
<dbReference type="PIRSF" id="PIRSF001563">
    <property type="entry name" value="Folylpolyglu_synth"/>
    <property type="match status" value="1"/>
</dbReference>
<dbReference type="GO" id="GO:0004326">
    <property type="term" value="F:tetrahydrofolylpolyglutamate synthase activity"/>
    <property type="evidence" value="ECO:0007669"/>
    <property type="project" value="UniProtKB-EC"/>
</dbReference>
<dbReference type="PATRIC" id="fig|1423715.3.peg.1121"/>
<dbReference type="Pfam" id="PF02875">
    <property type="entry name" value="Mur_ligase_C"/>
    <property type="match status" value="1"/>
</dbReference>
<comment type="similarity">
    <text evidence="4 18">Belongs to the folylpolyglutamate synthase family.</text>
</comment>
<evidence type="ECO:0000256" key="12">
    <source>
        <dbReference type="ARBA" id="ARBA00022840"/>
    </source>
</evidence>
<dbReference type="PROSITE" id="PS01012">
    <property type="entry name" value="FOLYLPOLYGLU_SYNT_2"/>
    <property type="match status" value="1"/>
</dbReference>
<evidence type="ECO:0000256" key="11">
    <source>
        <dbReference type="ARBA" id="ARBA00022741"/>
    </source>
</evidence>
<gene>
    <name evidence="21" type="ORF">FD25_GL001092</name>
</gene>
<dbReference type="InterPro" id="IPR001645">
    <property type="entry name" value="Folylpolyglutamate_synth"/>
</dbReference>
<evidence type="ECO:0000256" key="9">
    <source>
        <dbReference type="ARBA" id="ARBA00022598"/>
    </source>
</evidence>
<dbReference type="GO" id="GO:0005524">
    <property type="term" value="F:ATP binding"/>
    <property type="evidence" value="ECO:0007669"/>
    <property type="project" value="UniProtKB-KW"/>
</dbReference>
<dbReference type="PANTHER" id="PTHR11136:SF0">
    <property type="entry name" value="DIHYDROFOLATE SYNTHETASE-RELATED"/>
    <property type="match status" value="1"/>
</dbReference>
<evidence type="ECO:0000256" key="18">
    <source>
        <dbReference type="PIRNR" id="PIRNR001563"/>
    </source>
</evidence>
<dbReference type="OrthoDB" id="9809356at2"/>
<evidence type="ECO:0000256" key="6">
    <source>
        <dbReference type="ARBA" id="ARBA00013023"/>
    </source>
</evidence>
<dbReference type="AlphaFoldDB" id="A0A0R1LDZ3"/>
<dbReference type="Gene3D" id="3.90.190.20">
    <property type="entry name" value="Mur ligase, C-terminal domain"/>
    <property type="match status" value="1"/>
</dbReference>
<dbReference type="PANTHER" id="PTHR11136">
    <property type="entry name" value="FOLYLPOLYGLUTAMATE SYNTHASE-RELATED"/>
    <property type="match status" value="1"/>
</dbReference>
<comment type="subunit">
    <text evidence="5">Monomer.</text>
</comment>
<dbReference type="EMBL" id="AZDV01000028">
    <property type="protein sequence ID" value="KRK93765.1"/>
    <property type="molecule type" value="Genomic_DNA"/>
</dbReference>